<dbReference type="InterPro" id="IPR045849">
    <property type="entry name" value="IP5P_plant"/>
</dbReference>
<dbReference type="PANTHER" id="PTHR45666">
    <property type="entry name" value="TYPE IV INOSITOL POLYPHOSPHATE 5-PHOSPHATASE 9"/>
    <property type="match status" value="1"/>
</dbReference>
<dbReference type="PANTHER" id="PTHR45666:SF18">
    <property type="entry name" value="TYPE IV INOSITOL POLYPHOSPHATE 5-PHOSPHATASE 9"/>
    <property type="match status" value="1"/>
</dbReference>
<evidence type="ECO:0000256" key="1">
    <source>
        <dbReference type="ARBA" id="ARBA00010768"/>
    </source>
</evidence>
<dbReference type="Proteomes" id="UP001187192">
    <property type="component" value="Unassembled WGS sequence"/>
</dbReference>
<dbReference type="Pfam" id="PF22669">
    <property type="entry name" value="Exo_endo_phos2"/>
    <property type="match status" value="1"/>
</dbReference>
<protein>
    <recommendedName>
        <fullName evidence="3">Inositol polyphosphate-related phosphatase domain-containing protein</fullName>
    </recommendedName>
</protein>
<organism evidence="4 5">
    <name type="scientific">Ficus carica</name>
    <name type="common">Common fig</name>
    <dbReference type="NCBI Taxonomy" id="3494"/>
    <lineage>
        <taxon>Eukaryota</taxon>
        <taxon>Viridiplantae</taxon>
        <taxon>Streptophyta</taxon>
        <taxon>Embryophyta</taxon>
        <taxon>Tracheophyta</taxon>
        <taxon>Spermatophyta</taxon>
        <taxon>Magnoliopsida</taxon>
        <taxon>eudicotyledons</taxon>
        <taxon>Gunneridae</taxon>
        <taxon>Pentapetalae</taxon>
        <taxon>rosids</taxon>
        <taxon>fabids</taxon>
        <taxon>Rosales</taxon>
        <taxon>Moraceae</taxon>
        <taxon>Ficeae</taxon>
        <taxon>Ficus</taxon>
    </lineage>
</organism>
<dbReference type="InterPro" id="IPR036691">
    <property type="entry name" value="Endo/exonu/phosph_ase_sf"/>
</dbReference>
<feature type="domain" description="Inositol polyphosphate-related phosphatase" evidence="3">
    <location>
        <begin position="77"/>
        <end position="150"/>
    </location>
</feature>
<comment type="similarity">
    <text evidence="1">Belongs to the inositol polyphosphate 5-phosphatase family.</text>
</comment>
<gene>
    <name evidence="4" type="ORF">TIFTF001_007564</name>
</gene>
<evidence type="ECO:0000256" key="2">
    <source>
        <dbReference type="ARBA" id="ARBA00022801"/>
    </source>
</evidence>
<dbReference type="GO" id="GO:0034485">
    <property type="term" value="F:phosphatidylinositol-3,4,5-trisphosphate 5-phosphatase activity"/>
    <property type="evidence" value="ECO:0007669"/>
    <property type="project" value="TreeGrafter"/>
</dbReference>
<proteinExistence type="inferred from homology"/>
<dbReference type="InterPro" id="IPR000300">
    <property type="entry name" value="IPPc"/>
</dbReference>
<dbReference type="EMBL" id="BTGU01000008">
    <property type="protein sequence ID" value="GMN38333.1"/>
    <property type="molecule type" value="Genomic_DNA"/>
</dbReference>
<evidence type="ECO:0000313" key="4">
    <source>
        <dbReference type="EMBL" id="GMN38333.1"/>
    </source>
</evidence>
<dbReference type="Gene3D" id="3.60.10.10">
    <property type="entry name" value="Endonuclease/exonuclease/phosphatase"/>
    <property type="match status" value="1"/>
</dbReference>
<dbReference type="GO" id="GO:0004445">
    <property type="term" value="F:inositol-polyphosphate 5-phosphatase activity"/>
    <property type="evidence" value="ECO:0007669"/>
    <property type="project" value="InterPro"/>
</dbReference>
<name>A0AA88CX85_FICCA</name>
<dbReference type="SUPFAM" id="SSF56219">
    <property type="entry name" value="DNase I-like"/>
    <property type="match status" value="1"/>
</dbReference>
<evidence type="ECO:0000259" key="3">
    <source>
        <dbReference type="Pfam" id="PF22669"/>
    </source>
</evidence>
<dbReference type="AlphaFoldDB" id="A0AA88CX85"/>
<keyword evidence="5" id="KW-1185">Reference proteome</keyword>
<dbReference type="GO" id="GO:0004439">
    <property type="term" value="F:phosphatidylinositol-4,5-bisphosphate 5-phosphatase activity"/>
    <property type="evidence" value="ECO:0007669"/>
    <property type="project" value="TreeGrafter"/>
</dbReference>
<accession>A0AA88CX85</accession>
<dbReference type="GO" id="GO:0046856">
    <property type="term" value="P:phosphatidylinositol dephosphorylation"/>
    <property type="evidence" value="ECO:0007669"/>
    <property type="project" value="InterPro"/>
</dbReference>
<evidence type="ECO:0000313" key="5">
    <source>
        <dbReference type="Proteomes" id="UP001187192"/>
    </source>
</evidence>
<comment type="caution">
    <text evidence="4">The sequence shown here is derived from an EMBL/GenBank/DDBJ whole genome shotgun (WGS) entry which is preliminary data.</text>
</comment>
<reference evidence="4" key="1">
    <citation type="submission" date="2023-07" db="EMBL/GenBank/DDBJ databases">
        <title>draft genome sequence of fig (Ficus carica).</title>
        <authorList>
            <person name="Takahashi T."/>
            <person name="Nishimura K."/>
        </authorList>
    </citation>
    <scope>NUCLEOTIDE SEQUENCE</scope>
</reference>
<keyword evidence="2" id="KW-0378">Hydrolase</keyword>
<sequence length="168" mass="19070">MWPRLLANKILKNRLLGSNNFVADFPSDSESTASSLLENTITTTIPSSCDFAQPTLSFDTIFNPKKDVHKYKFFVSTWNVGGIEPHEDLNLEDWIDLSCDVHVFGFQEVVPLKASNVLGSENSKNSTKWNSLIRKALNKNQKEEYDDQIMQNCFQCIIRFSVGEISDT</sequence>